<keyword evidence="8 10" id="KW-0539">Nucleus</keyword>
<protein>
    <recommendedName>
        <fullName evidence="3 10">Origin recognition complex subunit 4</fullName>
    </recommendedName>
</protein>
<dbReference type="OrthoDB" id="343623at2759"/>
<dbReference type="PIRSF" id="PIRSF007858">
    <property type="entry name" value="ORC4"/>
    <property type="match status" value="1"/>
</dbReference>
<dbReference type="GO" id="GO:0005664">
    <property type="term" value="C:nuclear origin of replication recognition complex"/>
    <property type="evidence" value="ECO:0007669"/>
    <property type="project" value="TreeGrafter"/>
</dbReference>
<evidence type="ECO:0000256" key="9">
    <source>
        <dbReference type="ARBA" id="ARBA00046777"/>
    </source>
</evidence>
<evidence type="ECO:0000256" key="1">
    <source>
        <dbReference type="ARBA" id="ARBA00004123"/>
    </source>
</evidence>
<dbReference type="Gene3D" id="3.40.50.300">
    <property type="entry name" value="P-loop containing nucleotide triphosphate hydrolases"/>
    <property type="match status" value="1"/>
</dbReference>
<evidence type="ECO:0000256" key="3">
    <source>
        <dbReference type="ARBA" id="ARBA00019083"/>
    </source>
</evidence>
<dbReference type="Pfam" id="PF14629">
    <property type="entry name" value="ORC4_C"/>
    <property type="match status" value="1"/>
</dbReference>
<dbReference type="GO" id="GO:0016887">
    <property type="term" value="F:ATP hydrolysis activity"/>
    <property type="evidence" value="ECO:0007669"/>
    <property type="project" value="InterPro"/>
</dbReference>
<dbReference type="KEGG" id="foc:113205893"/>
<dbReference type="CTD" id="5000"/>
<dbReference type="CDD" id="cd00009">
    <property type="entry name" value="AAA"/>
    <property type="match status" value="1"/>
</dbReference>
<dbReference type="Proteomes" id="UP000504606">
    <property type="component" value="Unplaced"/>
</dbReference>
<keyword evidence="6" id="KW-0067">ATP-binding</keyword>
<accession>A0A6J1SDR7</accession>
<keyword evidence="7 10" id="KW-0238">DNA-binding</keyword>
<dbReference type="GO" id="GO:0006270">
    <property type="term" value="P:DNA replication initiation"/>
    <property type="evidence" value="ECO:0007669"/>
    <property type="project" value="TreeGrafter"/>
</dbReference>
<gene>
    <name evidence="13" type="primary">LOC113205893</name>
</gene>
<comment type="function">
    <text evidence="10">Component of the origin recognition complex (ORC) that binds origins of replication.</text>
</comment>
<feature type="domain" description="AAA+ ATPase" evidence="11">
    <location>
        <begin position="63"/>
        <end position="224"/>
    </location>
</feature>
<dbReference type="GO" id="GO:0005524">
    <property type="term" value="F:ATP binding"/>
    <property type="evidence" value="ECO:0007669"/>
    <property type="project" value="UniProtKB-KW"/>
</dbReference>
<comment type="subcellular location">
    <subcellularLocation>
        <location evidence="1 10">Nucleus</location>
    </subcellularLocation>
</comment>
<dbReference type="PANTHER" id="PTHR12087">
    <property type="entry name" value="ORIGIN RECOGNITION COMPLEX SUBUNIT 4"/>
    <property type="match status" value="1"/>
</dbReference>
<dbReference type="GO" id="GO:0005737">
    <property type="term" value="C:cytoplasm"/>
    <property type="evidence" value="ECO:0007669"/>
    <property type="project" value="UniProtKB-ARBA"/>
</dbReference>
<dbReference type="Pfam" id="PF00004">
    <property type="entry name" value="AAA"/>
    <property type="match status" value="1"/>
</dbReference>
<dbReference type="SUPFAM" id="SSF52540">
    <property type="entry name" value="P-loop containing nucleoside triphosphate hydrolases"/>
    <property type="match status" value="1"/>
</dbReference>
<dbReference type="SMART" id="SM00382">
    <property type="entry name" value="AAA"/>
    <property type="match status" value="1"/>
</dbReference>
<dbReference type="RefSeq" id="XP_026277470.1">
    <property type="nucleotide sequence ID" value="XM_026421685.2"/>
</dbReference>
<dbReference type="InterPro" id="IPR027417">
    <property type="entry name" value="P-loop_NTPase"/>
</dbReference>
<evidence type="ECO:0000256" key="6">
    <source>
        <dbReference type="ARBA" id="ARBA00022840"/>
    </source>
</evidence>
<dbReference type="InterPro" id="IPR003959">
    <property type="entry name" value="ATPase_AAA_core"/>
</dbReference>
<dbReference type="InterPro" id="IPR032705">
    <property type="entry name" value="ORC4_C"/>
</dbReference>
<dbReference type="AlphaFoldDB" id="A0A6J1SDR7"/>
<evidence type="ECO:0000313" key="12">
    <source>
        <dbReference type="Proteomes" id="UP000504606"/>
    </source>
</evidence>
<comment type="subunit">
    <text evidence="9">Component of ORC, a complex composed of at least 6 subunits: ORC1, ORC2, ORC3, ORC4, ORC5 and ORC6. ORC is regulated in a cell-cycle dependent manner. It is sequentially assembled at the exit from anaphase of mitosis and disassembled as cells enter S phase. Interacts with DBF4. Interacts with POLQ.</text>
</comment>
<comment type="similarity">
    <text evidence="2 10">Belongs to the ORC4 family.</text>
</comment>
<reference evidence="13" key="1">
    <citation type="submission" date="2025-08" db="UniProtKB">
        <authorList>
            <consortium name="RefSeq"/>
        </authorList>
    </citation>
    <scope>IDENTIFICATION</scope>
    <source>
        <tissue evidence="13">Whole organism</tissue>
    </source>
</reference>
<evidence type="ECO:0000256" key="8">
    <source>
        <dbReference type="ARBA" id="ARBA00023242"/>
    </source>
</evidence>
<dbReference type="InterPro" id="IPR016527">
    <property type="entry name" value="ORC4"/>
</dbReference>
<evidence type="ECO:0000256" key="5">
    <source>
        <dbReference type="ARBA" id="ARBA00022741"/>
    </source>
</evidence>
<keyword evidence="5" id="KW-0547">Nucleotide-binding</keyword>
<name>A0A6J1SDR7_FRAOC</name>
<dbReference type="PANTHER" id="PTHR12087:SF0">
    <property type="entry name" value="ORIGIN RECOGNITION COMPLEX SUBUNIT 4"/>
    <property type="match status" value="1"/>
</dbReference>
<dbReference type="GO" id="GO:0003688">
    <property type="term" value="F:DNA replication origin binding"/>
    <property type="evidence" value="ECO:0007669"/>
    <property type="project" value="TreeGrafter"/>
</dbReference>
<keyword evidence="12" id="KW-1185">Reference proteome</keyword>
<evidence type="ECO:0000259" key="11">
    <source>
        <dbReference type="SMART" id="SM00382"/>
    </source>
</evidence>
<evidence type="ECO:0000256" key="10">
    <source>
        <dbReference type="PIRNR" id="PIRNR007858"/>
    </source>
</evidence>
<sequence length="447" mass="51125">MSRTPKSSKPSDKGQALKPSDVCVIRKILKDQILMPSANPFRGSPKEFADVLSLFRRAMEHGESNSALLIGPRGCGKTTLVECVIEALQRDCLAFDDSVIVRLNGYVHMDDRLALKGIATQLQLENTLGDKVFGSFAENLSFLLQCLKEGDREHTKSVIFILEEFDLFCHHQNQTLLYNLFDVAQSAQAPICVLGITCRKDVTDLLEKRVMSRFSNRQIHLYPHATETFEDGVKNRIQLCKDLLSIRSDNKKHPQLSVRALQLWNTHLEGLFVNPIVVDCLKDMYAYTVCERSLRNFLLLVICRLCDDHLEVTPTDFSEVSRQMRRNLRVAFAEGLSILELCLLISMMHQNEIFDSAPFNFEMVFARLLKFDQHSSKTMTVDRQVVVKAFEHLKSLEFIRPVSTSSQVLKEFQMFNLMLITDEIREAVNNYQGLPTEVSQWAFSDYT</sequence>
<dbReference type="FunFam" id="3.40.50.300:FF:000649">
    <property type="entry name" value="Origin recognition complex subunit 4"/>
    <property type="match status" value="1"/>
</dbReference>
<proteinExistence type="inferred from homology"/>
<dbReference type="GeneID" id="113205893"/>
<evidence type="ECO:0000256" key="2">
    <source>
        <dbReference type="ARBA" id="ARBA00005334"/>
    </source>
</evidence>
<evidence type="ECO:0000256" key="7">
    <source>
        <dbReference type="ARBA" id="ARBA00023125"/>
    </source>
</evidence>
<evidence type="ECO:0000313" key="13">
    <source>
        <dbReference type="RefSeq" id="XP_026277470.1"/>
    </source>
</evidence>
<organism evidence="12 13">
    <name type="scientific">Frankliniella occidentalis</name>
    <name type="common">Western flower thrips</name>
    <name type="synonym">Euthrips occidentalis</name>
    <dbReference type="NCBI Taxonomy" id="133901"/>
    <lineage>
        <taxon>Eukaryota</taxon>
        <taxon>Metazoa</taxon>
        <taxon>Ecdysozoa</taxon>
        <taxon>Arthropoda</taxon>
        <taxon>Hexapoda</taxon>
        <taxon>Insecta</taxon>
        <taxon>Pterygota</taxon>
        <taxon>Neoptera</taxon>
        <taxon>Paraneoptera</taxon>
        <taxon>Thysanoptera</taxon>
        <taxon>Terebrantia</taxon>
        <taxon>Thripoidea</taxon>
        <taxon>Thripidae</taxon>
        <taxon>Frankliniella</taxon>
    </lineage>
</organism>
<keyword evidence="4 10" id="KW-0235">DNA replication</keyword>
<dbReference type="InterPro" id="IPR003593">
    <property type="entry name" value="AAA+_ATPase"/>
</dbReference>
<evidence type="ECO:0000256" key="4">
    <source>
        <dbReference type="ARBA" id="ARBA00022705"/>
    </source>
</evidence>